<keyword evidence="2" id="KW-1185">Reference proteome</keyword>
<evidence type="ECO:0000313" key="2">
    <source>
        <dbReference type="Proteomes" id="UP001190825"/>
    </source>
</evidence>
<protein>
    <submittedName>
        <fullName evidence="1">Uncharacterized protein</fullName>
    </submittedName>
</protein>
<organism evidence="1 2">
    <name type="scientific">Sinorhizobium medicae</name>
    <dbReference type="NCBI Taxonomy" id="110321"/>
    <lineage>
        <taxon>Bacteria</taxon>
        <taxon>Pseudomonadati</taxon>
        <taxon>Pseudomonadota</taxon>
        <taxon>Alphaproteobacteria</taxon>
        <taxon>Hyphomicrobiales</taxon>
        <taxon>Rhizobiaceae</taxon>
        <taxon>Sinorhizobium/Ensifer group</taxon>
        <taxon>Sinorhizobium</taxon>
    </lineage>
</organism>
<sequence length="175" mass="20345">MKIQLTDEEERLLSGLELDQMKVRDHEQWKTNSELAFSLITSLLKRKAVPDHRLRYFTDPAYNRGDHGKSRKDRFLANSKTIDTMFRHNNFLAYIRYFIFGPNLPASLIASFAQTVNGCGDVTSGDTELLRKEARALARRYGFNRADADEFYKLALEFMWHSYAESVRDAVKQVK</sequence>
<accession>A0ABX4TLX1</accession>
<reference evidence="1 2" key="1">
    <citation type="journal article" date="2018" name="FEMS Microbiol. Ecol.">
        <title>Co-invading symbiotic mutualists of Medicago polymorpha retain high ancestral diversity and contain diverse accessory genomes.</title>
        <authorList>
            <person name="Porter S.S."/>
            <person name="Faber-Hammond J.J."/>
            <person name="Friesen M.L."/>
        </authorList>
    </citation>
    <scope>NUCLEOTIDE SEQUENCE [LARGE SCALE GENOMIC DNA]</scope>
    <source>
        <strain evidence="1 2">Str16</strain>
    </source>
</reference>
<proteinExistence type="predicted"/>
<comment type="caution">
    <text evidence="1">The sequence shown here is derived from an EMBL/GenBank/DDBJ whole genome shotgun (WGS) entry which is preliminary data.</text>
</comment>
<name>A0ABX4TLX1_9HYPH</name>
<dbReference type="Proteomes" id="UP001190825">
    <property type="component" value="Unassembled WGS sequence"/>
</dbReference>
<dbReference type="RefSeq" id="WP_101779752.1">
    <property type="nucleotide sequence ID" value="NZ_NBUC01000067.1"/>
</dbReference>
<dbReference type="EMBL" id="NBUC01000067">
    <property type="protein sequence ID" value="PLU03828.1"/>
    <property type="molecule type" value="Genomic_DNA"/>
</dbReference>
<evidence type="ECO:0000313" key="1">
    <source>
        <dbReference type="EMBL" id="PLU03828.1"/>
    </source>
</evidence>
<gene>
    <name evidence="1" type="ORF">BMJ33_13070</name>
</gene>